<comment type="caution">
    <text evidence="1">The sequence shown here is derived from an EMBL/GenBank/DDBJ whole genome shotgun (WGS) entry which is preliminary data.</text>
</comment>
<keyword evidence="2" id="KW-1185">Reference proteome</keyword>
<sequence>MPKKQKYPHLLNSKWTSQKKIDGWRHFRVINRKNQSKWVYAEMVAACDPEVRFWINAQLLKDRSQWEAGWLSLREMHGGD</sequence>
<evidence type="ECO:0000313" key="1">
    <source>
        <dbReference type="EMBL" id="KST62467.1"/>
    </source>
</evidence>
<gene>
    <name evidence="1" type="ORF">BC008_09875</name>
</gene>
<dbReference type="RefSeq" id="WP_058184680.1">
    <property type="nucleotide sequence ID" value="NZ_LMTZ01000155.1"/>
</dbReference>
<dbReference type="EMBL" id="LMTZ01000155">
    <property type="protein sequence ID" value="KST62467.1"/>
    <property type="molecule type" value="Genomic_DNA"/>
</dbReference>
<name>A0A0V7ZDC3_9CYAN</name>
<evidence type="ECO:0008006" key="3">
    <source>
        <dbReference type="Google" id="ProtNLM"/>
    </source>
</evidence>
<dbReference type="Pfam" id="PF09493">
    <property type="entry name" value="DUF2389"/>
    <property type="match status" value="1"/>
</dbReference>
<proteinExistence type="predicted"/>
<dbReference type="Proteomes" id="UP000053372">
    <property type="component" value="Unassembled WGS sequence"/>
</dbReference>
<dbReference type="AlphaFoldDB" id="A0A0V7ZDC3"/>
<dbReference type="InterPro" id="IPR012663">
    <property type="entry name" value="CHP02450_Tryp"/>
</dbReference>
<organism evidence="1 2">
    <name type="scientific">Mastigocoleus testarum BC008</name>
    <dbReference type="NCBI Taxonomy" id="371196"/>
    <lineage>
        <taxon>Bacteria</taxon>
        <taxon>Bacillati</taxon>
        <taxon>Cyanobacteriota</taxon>
        <taxon>Cyanophyceae</taxon>
        <taxon>Nostocales</taxon>
        <taxon>Hapalosiphonaceae</taxon>
        <taxon>Mastigocoleus</taxon>
    </lineage>
</organism>
<evidence type="ECO:0000313" key="2">
    <source>
        <dbReference type="Proteomes" id="UP000053372"/>
    </source>
</evidence>
<protein>
    <recommendedName>
        <fullName evidence="3">Tryptophan-rich protein</fullName>
    </recommendedName>
</protein>
<reference evidence="1 2" key="1">
    <citation type="journal article" date="2015" name="Genome Announc.">
        <title>Draft Genome of the Euendolithic (true boring) Cyanobacterium Mastigocoleus testarum strain BC008.</title>
        <authorList>
            <person name="Guida B.S."/>
            <person name="Garcia-Pichel F."/>
        </authorList>
    </citation>
    <scope>NUCLEOTIDE SEQUENCE [LARGE SCALE GENOMIC DNA]</scope>
    <source>
        <strain evidence="1 2">BC008</strain>
    </source>
</reference>
<dbReference type="OrthoDB" id="514092at2"/>
<dbReference type="NCBIfam" id="TIGR02450">
    <property type="entry name" value="TIGR02450 family Trp-rich protein"/>
    <property type="match status" value="1"/>
</dbReference>
<accession>A0A0V7ZDC3</accession>